<dbReference type="Proteomes" id="UP001236795">
    <property type="component" value="Unassembled WGS sequence"/>
</dbReference>
<feature type="region of interest" description="Disordered" evidence="3">
    <location>
        <begin position="92"/>
        <end position="121"/>
    </location>
</feature>
<evidence type="ECO:0000256" key="2">
    <source>
        <dbReference type="PROSITE-ProRule" id="PRU00703"/>
    </source>
</evidence>
<name>A0ABU0KCU8_9ACTN</name>
<protein>
    <submittedName>
        <fullName evidence="5">CBS-domain-containing membrane protein</fullName>
    </submittedName>
</protein>
<keyword evidence="6" id="KW-1185">Reference proteome</keyword>
<dbReference type="Gene3D" id="3.10.580.10">
    <property type="entry name" value="CBS-domain"/>
    <property type="match status" value="1"/>
</dbReference>
<evidence type="ECO:0000313" key="6">
    <source>
        <dbReference type="Proteomes" id="UP001236795"/>
    </source>
</evidence>
<dbReference type="SMART" id="SM00116">
    <property type="entry name" value="CBS"/>
    <property type="match status" value="1"/>
</dbReference>
<evidence type="ECO:0000259" key="4">
    <source>
        <dbReference type="PROSITE" id="PS51371"/>
    </source>
</evidence>
<dbReference type="InterPro" id="IPR051257">
    <property type="entry name" value="Diverse_CBS-Domain"/>
</dbReference>
<feature type="compositionally biased region" description="Basic residues" evidence="3">
    <location>
        <begin position="99"/>
        <end position="121"/>
    </location>
</feature>
<proteinExistence type="predicted"/>
<dbReference type="PANTHER" id="PTHR43080:SF29">
    <property type="entry name" value="OS02G0818000 PROTEIN"/>
    <property type="match status" value="1"/>
</dbReference>
<accession>A0ABU0KCU8</accession>
<dbReference type="Pfam" id="PF00571">
    <property type="entry name" value="CBS"/>
    <property type="match status" value="1"/>
</dbReference>
<reference evidence="5 6" key="1">
    <citation type="submission" date="2023-07" db="EMBL/GenBank/DDBJ databases">
        <title>Genomic Encyclopedia of Type Strains, Phase IV (KMG-IV): sequencing the most valuable type-strain genomes for metagenomic binning, comparative biology and taxonomic classification.</title>
        <authorList>
            <person name="Goeker M."/>
        </authorList>
    </citation>
    <scope>NUCLEOTIDE SEQUENCE [LARGE SCALE GENOMIC DNA]</scope>
    <source>
        <strain evidence="5 6">DSM 40573</strain>
    </source>
</reference>
<dbReference type="EMBL" id="JAUSWC010000006">
    <property type="protein sequence ID" value="MDQ0487154.1"/>
    <property type="molecule type" value="Genomic_DNA"/>
</dbReference>
<evidence type="ECO:0000256" key="1">
    <source>
        <dbReference type="ARBA" id="ARBA00023122"/>
    </source>
</evidence>
<dbReference type="InterPro" id="IPR000644">
    <property type="entry name" value="CBS_dom"/>
</dbReference>
<evidence type="ECO:0000256" key="3">
    <source>
        <dbReference type="SAM" id="MobiDB-lite"/>
    </source>
</evidence>
<organism evidence="5 6">
    <name type="scientific">Streptomyces thermodiastaticus</name>
    <dbReference type="NCBI Taxonomy" id="44061"/>
    <lineage>
        <taxon>Bacteria</taxon>
        <taxon>Bacillati</taxon>
        <taxon>Actinomycetota</taxon>
        <taxon>Actinomycetes</taxon>
        <taxon>Kitasatosporales</taxon>
        <taxon>Streptomycetaceae</taxon>
        <taxon>Streptomyces</taxon>
    </lineage>
</organism>
<dbReference type="PROSITE" id="PS51371">
    <property type="entry name" value="CBS"/>
    <property type="match status" value="1"/>
</dbReference>
<dbReference type="PANTHER" id="PTHR43080">
    <property type="entry name" value="CBS DOMAIN-CONTAINING PROTEIN CBSX3, MITOCHONDRIAL"/>
    <property type="match status" value="1"/>
</dbReference>
<keyword evidence="1 2" id="KW-0129">CBS domain</keyword>
<evidence type="ECO:0000313" key="5">
    <source>
        <dbReference type="EMBL" id="MDQ0487154.1"/>
    </source>
</evidence>
<dbReference type="SUPFAM" id="SSF54631">
    <property type="entry name" value="CBS-domain pair"/>
    <property type="match status" value="1"/>
</dbReference>
<feature type="domain" description="CBS" evidence="4">
    <location>
        <begin position="1"/>
        <end position="57"/>
    </location>
</feature>
<sequence length="121" mass="13259">MSAPAVTVRPDATPAQAARVMAVRRVKRLPVVDERGRLRGMVSRADLLKVFLRPDEEIEEEVPRTVVSYLFPALNHGTRVHVTDGVVTLGGAHPGHLAHLPRRAARAGRGGRRGRRTAAHR</sequence>
<comment type="caution">
    <text evidence="5">The sequence shown here is derived from an EMBL/GenBank/DDBJ whole genome shotgun (WGS) entry which is preliminary data.</text>
</comment>
<dbReference type="InterPro" id="IPR046342">
    <property type="entry name" value="CBS_dom_sf"/>
</dbReference>
<gene>
    <name evidence="5" type="ORF">QO019_002005</name>
</gene>